<keyword evidence="3" id="KW-1185">Reference proteome</keyword>
<accession>A0A418ZU07</accession>
<name>A0A418ZU07_9RHOB</name>
<evidence type="ECO:0000313" key="3">
    <source>
        <dbReference type="Proteomes" id="UP000283587"/>
    </source>
</evidence>
<feature type="domain" description="DUF4123" evidence="1">
    <location>
        <begin position="83"/>
        <end position="195"/>
    </location>
</feature>
<dbReference type="EMBL" id="QZEW01000143">
    <property type="protein sequence ID" value="RJL02856.1"/>
    <property type="molecule type" value="Genomic_DNA"/>
</dbReference>
<dbReference type="Proteomes" id="UP000283587">
    <property type="component" value="Unassembled WGS sequence"/>
</dbReference>
<dbReference type="OrthoDB" id="6431152at2"/>
<comment type="caution">
    <text evidence="2">The sequence shown here is derived from an EMBL/GenBank/DDBJ whole genome shotgun (WGS) entry which is preliminary data.</text>
</comment>
<sequence>MPGSDWRGMYMTDHPDIHIRHPDLFQIEIVEGVKPLDSQFGQTDRKAVPDLLRDPLFGQPDPLPSEIEAAGGDPAKVPAMQTFAILDAAKVANLPALLDASGLEHRCLFKGGTAEELAEVAPWLVRLTEDSRLTRLLFTGKDAIGGLWQSEPGIYIRSRASFEDIWRHFRRFTRVQDECGNWFLFRFWEPRWLEANAAVLGGGSEAAIPSRWPPVRIVQPYPRR</sequence>
<reference evidence="3" key="1">
    <citation type="submission" date="2018-09" db="EMBL/GenBank/DDBJ databases">
        <title>Paracoccus onubensis nov. sp. a moderate halophilic bacterium isolated from Gruta de las Maravillas (Aracena, Spain).</title>
        <authorList>
            <person name="Jurado V."/>
            <person name="Gutierrez-Patricio S."/>
            <person name="Gonzalez-Pimentel J.L."/>
            <person name="Miller A.Z."/>
            <person name="Laiz L."/>
            <person name="Saiz-Jimenez C."/>
        </authorList>
    </citation>
    <scope>NUCLEOTIDE SEQUENCE [LARGE SCALE GENOMIC DNA]</scope>
    <source>
        <strain evidence="3">DSM 26381</strain>
    </source>
</reference>
<protein>
    <submittedName>
        <fullName evidence="2">DUF4123 domain-containing protein</fullName>
    </submittedName>
</protein>
<proteinExistence type="predicted"/>
<dbReference type="AlphaFoldDB" id="A0A418ZU07"/>
<evidence type="ECO:0000313" key="2">
    <source>
        <dbReference type="EMBL" id="RJL02856.1"/>
    </source>
</evidence>
<dbReference type="Pfam" id="PF13503">
    <property type="entry name" value="DUF4123"/>
    <property type="match status" value="1"/>
</dbReference>
<organism evidence="2 3">
    <name type="scientific">Paracoccus siganidrum</name>
    <dbReference type="NCBI Taxonomy" id="1276757"/>
    <lineage>
        <taxon>Bacteria</taxon>
        <taxon>Pseudomonadati</taxon>
        <taxon>Pseudomonadota</taxon>
        <taxon>Alphaproteobacteria</taxon>
        <taxon>Rhodobacterales</taxon>
        <taxon>Paracoccaceae</taxon>
        <taxon>Paracoccus</taxon>
    </lineage>
</organism>
<dbReference type="InterPro" id="IPR025391">
    <property type="entry name" value="DUF4123"/>
</dbReference>
<gene>
    <name evidence="2" type="ORF">D3P05_21600</name>
</gene>
<evidence type="ECO:0000259" key="1">
    <source>
        <dbReference type="Pfam" id="PF13503"/>
    </source>
</evidence>